<evidence type="ECO:0000313" key="4">
    <source>
        <dbReference type="Proteomes" id="UP000094067"/>
    </source>
</evidence>
<dbReference type="Gene3D" id="3.40.50.450">
    <property type="match status" value="1"/>
</dbReference>
<evidence type="ECO:0000313" key="3">
    <source>
        <dbReference type="EMBL" id="ODM07591.1"/>
    </source>
</evidence>
<dbReference type="NCBIfam" id="TIGR00732">
    <property type="entry name" value="dprA"/>
    <property type="match status" value="1"/>
</dbReference>
<dbReference type="SUPFAM" id="SSF102405">
    <property type="entry name" value="MCP/YpsA-like"/>
    <property type="match status" value="1"/>
</dbReference>
<gene>
    <name evidence="3" type="ORF">BEI61_03481</name>
</gene>
<reference evidence="3 4" key="1">
    <citation type="submission" date="2016-07" db="EMBL/GenBank/DDBJ databases">
        <title>Characterization of isolates of Eisenbergiella tayi derived from blood cultures, using whole genome sequencing.</title>
        <authorList>
            <person name="Burdz T."/>
            <person name="Wiebe D."/>
            <person name="Huynh C."/>
            <person name="Bernard K."/>
        </authorList>
    </citation>
    <scope>NUCLEOTIDE SEQUENCE [LARGE SCALE GENOMIC DNA]</scope>
    <source>
        <strain evidence="3 4">NML 110608</strain>
    </source>
</reference>
<dbReference type="RefSeq" id="WP_081331257.1">
    <property type="nucleotide sequence ID" value="NZ_DBFYTW010000006.1"/>
</dbReference>
<dbReference type="Proteomes" id="UP000094067">
    <property type="component" value="Unassembled WGS sequence"/>
</dbReference>
<name>A0A1E3AGP4_9FIRM</name>
<dbReference type="InterPro" id="IPR057666">
    <property type="entry name" value="DrpA_SLOG"/>
</dbReference>
<dbReference type="PANTHER" id="PTHR43022">
    <property type="entry name" value="PROTEIN SMF"/>
    <property type="match status" value="1"/>
</dbReference>
<proteinExistence type="inferred from homology"/>
<comment type="similarity">
    <text evidence="1">Belongs to the DprA/Smf family.</text>
</comment>
<accession>A0A1E3AGP4</accession>
<dbReference type="EMBL" id="MCGH01000002">
    <property type="protein sequence ID" value="ODM07591.1"/>
    <property type="molecule type" value="Genomic_DNA"/>
</dbReference>
<comment type="caution">
    <text evidence="3">The sequence shown here is derived from an EMBL/GenBank/DDBJ whole genome shotgun (WGS) entry which is preliminary data.</text>
</comment>
<organism evidence="3 4">
    <name type="scientific">Eisenbergiella tayi</name>
    <dbReference type="NCBI Taxonomy" id="1432052"/>
    <lineage>
        <taxon>Bacteria</taxon>
        <taxon>Bacillati</taxon>
        <taxon>Bacillota</taxon>
        <taxon>Clostridia</taxon>
        <taxon>Lachnospirales</taxon>
        <taxon>Lachnospiraceae</taxon>
        <taxon>Eisenbergiella</taxon>
    </lineage>
</organism>
<dbReference type="AlphaFoldDB" id="A0A1E3AGP4"/>
<dbReference type="Pfam" id="PF02481">
    <property type="entry name" value="DNA_processg_A"/>
    <property type="match status" value="1"/>
</dbReference>
<dbReference type="PATRIC" id="fig|1432052.4.peg.3873"/>
<dbReference type="InterPro" id="IPR003488">
    <property type="entry name" value="DprA"/>
</dbReference>
<protein>
    <recommendedName>
        <fullName evidence="2">Smf/DprA SLOG domain-containing protein</fullName>
    </recommendedName>
</protein>
<dbReference type="PANTHER" id="PTHR43022:SF1">
    <property type="entry name" value="PROTEIN SMF"/>
    <property type="match status" value="1"/>
</dbReference>
<dbReference type="GO" id="GO:0009294">
    <property type="term" value="P:DNA-mediated transformation"/>
    <property type="evidence" value="ECO:0007669"/>
    <property type="project" value="InterPro"/>
</dbReference>
<feature type="domain" description="Smf/DprA SLOG" evidence="2">
    <location>
        <begin position="83"/>
        <end position="291"/>
    </location>
</feature>
<evidence type="ECO:0000256" key="1">
    <source>
        <dbReference type="ARBA" id="ARBA00006525"/>
    </source>
</evidence>
<dbReference type="OrthoDB" id="9785707at2"/>
<sequence>MKNEWMEKEREFSYWLCNIEGIGRITVLRLIREAGSAEKVYGMEEKALAGMLRPSQLMNFLKARQEKDVKREYQKLWSRGIRFIPLSDPEYPRRLSSIPDPPAGVYVRGELPEETKPAAAVIGARMCSEYGRYVASWFASALSRAGVNIISGLARGIDGISQEAAIRAGGKTYAVLGCGVDICYPEENRKIYDRIPGQGGILSEFPPGMLPKAAHFPVRNRIISGLSDVVLVVEARMKSGTLITVDMALEQGKEVFVVPGRITDALSSGCNELIRQGACMACSPDVLLEELAKNRKKFRKNAAASDGPAEEEPAEDGVKSFLDFTPRAADNIYEEMKKKGISMSLPQLLQNLLELQMEGAVKQEGGYFFLSGEKL</sequence>
<evidence type="ECO:0000259" key="2">
    <source>
        <dbReference type="Pfam" id="PF02481"/>
    </source>
</evidence>